<dbReference type="EMBL" id="JAYMYS010000004">
    <property type="protein sequence ID" value="KAK7396193.1"/>
    <property type="molecule type" value="Genomic_DNA"/>
</dbReference>
<comment type="caution">
    <text evidence="1">The sequence shown here is derived from an EMBL/GenBank/DDBJ whole genome shotgun (WGS) entry which is preliminary data.</text>
</comment>
<gene>
    <name evidence="1" type="ORF">VNO78_17024</name>
</gene>
<dbReference type="AlphaFoldDB" id="A0AAN9XL37"/>
<evidence type="ECO:0000313" key="1">
    <source>
        <dbReference type="EMBL" id="KAK7396193.1"/>
    </source>
</evidence>
<accession>A0AAN9XL37</accession>
<sequence>MHTKTLNTLHQGLSSSTTKDFDSFLVSSNPISFMAWLKHQLSMTKGFMFATMLAGNGNNRIFDVEFLNILHVLRQIHLLDEDIILSLFDKGGRLYAPALKAIDESLPLWASVK</sequence>
<evidence type="ECO:0000313" key="2">
    <source>
        <dbReference type="Proteomes" id="UP001386955"/>
    </source>
</evidence>
<proteinExistence type="predicted"/>
<keyword evidence="2" id="KW-1185">Reference proteome</keyword>
<reference evidence="1 2" key="1">
    <citation type="submission" date="2024-01" db="EMBL/GenBank/DDBJ databases">
        <title>The genomes of 5 underutilized Papilionoideae crops provide insights into root nodulation and disease resistanc.</title>
        <authorList>
            <person name="Jiang F."/>
        </authorList>
    </citation>
    <scope>NUCLEOTIDE SEQUENCE [LARGE SCALE GENOMIC DNA]</scope>
    <source>
        <strain evidence="1">DUOXIRENSHENG_FW03</strain>
        <tissue evidence="1">Leaves</tissue>
    </source>
</reference>
<protein>
    <submittedName>
        <fullName evidence="1">Uncharacterized protein</fullName>
    </submittedName>
</protein>
<dbReference type="Proteomes" id="UP001386955">
    <property type="component" value="Unassembled WGS sequence"/>
</dbReference>
<name>A0AAN9XL37_PSOTE</name>
<organism evidence="1 2">
    <name type="scientific">Psophocarpus tetragonolobus</name>
    <name type="common">Winged bean</name>
    <name type="synonym">Dolichos tetragonolobus</name>
    <dbReference type="NCBI Taxonomy" id="3891"/>
    <lineage>
        <taxon>Eukaryota</taxon>
        <taxon>Viridiplantae</taxon>
        <taxon>Streptophyta</taxon>
        <taxon>Embryophyta</taxon>
        <taxon>Tracheophyta</taxon>
        <taxon>Spermatophyta</taxon>
        <taxon>Magnoliopsida</taxon>
        <taxon>eudicotyledons</taxon>
        <taxon>Gunneridae</taxon>
        <taxon>Pentapetalae</taxon>
        <taxon>rosids</taxon>
        <taxon>fabids</taxon>
        <taxon>Fabales</taxon>
        <taxon>Fabaceae</taxon>
        <taxon>Papilionoideae</taxon>
        <taxon>50 kb inversion clade</taxon>
        <taxon>NPAAA clade</taxon>
        <taxon>indigoferoid/millettioid clade</taxon>
        <taxon>Phaseoleae</taxon>
        <taxon>Psophocarpus</taxon>
    </lineage>
</organism>